<dbReference type="InterPro" id="IPR004140">
    <property type="entry name" value="Exo70"/>
</dbReference>
<dbReference type="Proteomes" id="UP001237642">
    <property type="component" value="Unassembled WGS sequence"/>
</dbReference>
<dbReference type="GO" id="GO:0015031">
    <property type="term" value="P:protein transport"/>
    <property type="evidence" value="ECO:0007669"/>
    <property type="project" value="UniProtKB-KW"/>
</dbReference>
<evidence type="ECO:0000259" key="4">
    <source>
        <dbReference type="PROSITE" id="PS50144"/>
    </source>
</evidence>
<evidence type="ECO:0000256" key="1">
    <source>
        <dbReference type="ARBA" id="ARBA00006756"/>
    </source>
</evidence>
<dbReference type="GO" id="GO:0006887">
    <property type="term" value="P:exocytosis"/>
    <property type="evidence" value="ECO:0007669"/>
    <property type="project" value="UniProtKB-KW"/>
</dbReference>
<dbReference type="InterPro" id="IPR046364">
    <property type="entry name" value="Exo70_C"/>
</dbReference>
<name>A0AAD8HKK9_9APIA</name>
<keyword evidence="3" id="KW-0268">Exocytosis</keyword>
<dbReference type="PANTHER" id="PTHR12542:SF7">
    <property type="entry name" value="EXOCYST SUBUNIT EXO70 FAMILY PROTEIN"/>
    <property type="match status" value="1"/>
</dbReference>
<dbReference type="InterPro" id="IPR008974">
    <property type="entry name" value="TRAF-like"/>
</dbReference>
<comment type="function">
    <text evidence="3">Component of the exocyst complex.</text>
</comment>
<keyword evidence="3" id="KW-0653">Protein transport</keyword>
<dbReference type="SMART" id="SM00061">
    <property type="entry name" value="MATH"/>
    <property type="match status" value="1"/>
</dbReference>
<comment type="caution">
    <text evidence="5">The sequence shown here is derived from an EMBL/GenBank/DDBJ whole genome shotgun (WGS) entry which is preliminary data.</text>
</comment>
<dbReference type="CDD" id="cd00121">
    <property type="entry name" value="MATH"/>
    <property type="match status" value="1"/>
</dbReference>
<dbReference type="Pfam" id="PF22486">
    <property type="entry name" value="MATH_2"/>
    <property type="match status" value="1"/>
</dbReference>
<protein>
    <recommendedName>
        <fullName evidence="3">Exocyst subunit Exo70 family protein</fullName>
    </recommendedName>
</protein>
<feature type="domain" description="MATH" evidence="4">
    <location>
        <begin position="87"/>
        <end position="220"/>
    </location>
</feature>
<dbReference type="SUPFAM" id="SSF74788">
    <property type="entry name" value="Cullin repeat-like"/>
    <property type="match status" value="1"/>
</dbReference>
<gene>
    <name evidence="5" type="ORF">POM88_033994</name>
</gene>
<evidence type="ECO:0000313" key="6">
    <source>
        <dbReference type="Proteomes" id="UP001237642"/>
    </source>
</evidence>
<evidence type="ECO:0000256" key="2">
    <source>
        <dbReference type="ARBA" id="ARBA00022448"/>
    </source>
</evidence>
<dbReference type="PROSITE" id="PS50144">
    <property type="entry name" value="MATH"/>
    <property type="match status" value="1"/>
</dbReference>
<organism evidence="5 6">
    <name type="scientific">Heracleum sosnowskyi</name>
    <dbReference type="NCBI Taxonomy" id="360622"/>
    <lineage>
        <taxon>Eukaryota</taxon>
        <taxon>Viridiplantae</taxon>
        <taxon>Streptophyta</taxon>
        <taxon>Embryophyta</taxon>
        <taxon>Tracheophyta</taxon>
        <taxon>Spermatophyta</taxon>
        <taxon>Magnoliopsida</taxon>
        <taxon>eudicotyledons</taxon>
        <taxon>Gunneridae</taxon>
        <taxon>Pentapetalae</taxon>
        <taxon>asterids</taxon>
        <taxon>campanulids</taxon>
        <taxon>Apiales</taxon>
        <taxon>Apiaceae</taxon>
        <taxon>Apioideae</taxon>
        <taxon>apioid superclade</taxon>
        <taxon>Tordylieae</taxon>
        <taxon>Tordyliinae</taxon>
        <taxon>Heracleum</taxon>
    </lineage>
</organism>
<dbReference type="InterPro" id="IPR016159">
    <property type="entry name" value="Cullin_repeat-like_dom_sf"/>
</dbReference>
<keyword evidence="2 3" id="KW-0813">Transport</keyword>
<dbReference type="SUPFAM" id="SSF49599">
    <property type="entry name" value="TRAF domain-like"/>
    <property type="match status" value="1"/>
</dbReference>
<reference evidence="5" key="2">
    <citation type="submission" date="2023-05" db="EMBL/GenBank/DDBJ databases">
        <authorList>
            <person name="Schelkunov M.I."/>
        </authorList>
    </citation>
    <scope>NUCLEOTIDE SEQUENCE</scope>
    <source>
        <strain evidence="5">Hsosn_3</strain>
        <tissue evidence="5">Leaf</tissue>
    </source>
</reference>
<sequence>MSTFLLPPILKLHFPFMSTNTTGEDWQETGISLSSEITETSSLSSSSTSAGASTSTGITSTAYENTTVHQVPSTSATPGASVDDLVTGSHTFTFSRFSRREGFEVGKYLVSDTFTAGGYDWAITLYPNGKKDQYKDYISLYIRLESEETDVNAVFELSLVDQSGKGKRQIQTQFGRLQEKKPFLMRRHGSQWGFGQYMKKKYLKKSGYLKDDCLVVNCVVGVLAPCTDKETADSISLTSNHDQIMQPVGFQAMIDSSSDDTKFSHSESAAKVIIEFGSPSQLQGLINDGDRKKFDQYLCAVDEIQKSIKPGLISDYETHGTRATKTLQLVFQGILDCSINATKYDTLSSTVDSSTVTSSFSYELQGSNHIGHHELSSEQVYRLRSIVKRLNFTGYLGDCIEVYRISRKSAVDSRFMRFSMGIWSMNDLQGLDCEEFAAKIRLWKQAANKCYSSIFPGERQYYDQIFDGARAVTYDNCFLPIVEHVAVELNNFADAVSSIASFQKLFAVLDMYKTLVIILPEIQNMFHTVAFANISHAATNTINSHTTLVRKLFSSFEDTVLNERLNNPPPEGTIHSLTEYAMNYVTSISQYKELLTSIIESRPTTSLGNQADEQFLEASDGTPLRLHMIWIMMSLRINLMGKSRFYEDSSLRCLFIMNNLNYIIKTVKGSAELSEIIGKEYLSKLSEEVLQAAQDYLSSVWHRVLYCLREDGLNFKLPFYNGISKNSLKDRFKTFNSTFEEVCQSQTTRIVLDMHLRDELQELILSKLLPVYRSFLERYGSRIQSERYKERYLKYSLEGLENKIKNLFLQH</sequence>
<dbReference type="Pfam" id="PF03081">
    <property type="entry name" value="Exo70_C"/>
    <property type="match status" value="1"/>
</dbReference>
<reference evidence="5" key="1">
    <citation type="submission" date="2023-02" db="EMBL/GenBank/DDBJ databases">
        <title>Genome of toxic invasive species Heracleum sosnowskyi carries increased number of genes despite the absence of recent whole-genome duplications.</title>
        <authorList>
            <person name="Schelkunov M."/>
            <person name="Shtratnikova V."/>
            <person name="Makarenko M."/>
            <person name="Klepikova A."/>
            <person name="Omelchenko D."/>
            <person name="Novikova G."/>
            <person name="Obukhova E."/>
            <person name="Bogdanov V."/>
            <person name="Penin A."/>
            <person name="Logacheva M."/>
        </authorList>
    </citation>
    <scope>NUCLEOTIDE SEQUENCE</scope>
    <source>
        <strain evidence="5">Hsosn_3</strain>
        <tissue evidence="5">Leaf</tissue>
    </source>
</reference>
<dbReference type="AlphaFoldDB" id="A0AAD8HKK9"/>
<evidence type="ECO:0000256" key="3">
    <source>
        <dbReference type="RuleBase" id="RU365026"/>
    </source>
</evidence>
<proteinExistence type="inferred from homology"/>
<dbReference type="GO" id="GO:0000145">
    <property type="term" value="C:exocyst"/>
    <property type="evidence" value="ECO:0007669"/>
    <property type="project" value="InterPro"/>
</dbReference>
<dbReference type="Gene3D" id="2.60.210.10">
    <property type="entry name" value="Apoptosis, Tumor Necrosis Factor Receptor Associated Protein 2, Chain A"/>
    <property type="match status" value="1"/>
</dbReference>
<evidence type="ECO:0000313" key="5">
    <source>
        <dbReference type="EMBL" id="KAK1367902.1"/>
    </source>
</evidence>
<accession>A0AAD8HKK9</accession>
<comment type="similarity">
    <text evidence="1 3">Belongs to the EXO70 family.</text>
</comment>
<dbReference type="Gene3D" id="1.20.1280.170">
    <property type="entry name" value="Exocyst complex component Exo70"/>
    <property type="match status" value="1"/>
</dbReference>
<dbReference type="InterPro" id="IPR002083">
    <property type="entry name" value="MATH/TRAF_dom"/>
</dbReference>
<dbReference type="GO" id="GO:0005546">
    <property type="term" value="F:phosphatidylinositol-4,5-bisphosphate binding"/>
    <property type="evidence" value="ECO:0007669"/>
    <property type="project" value="InterPro"/>
</dbReference>
<dbReference type="EMBL" id="JAUIZM010000008">
    <property type="protein sequence ID" value="KAK1367902.1"/>
    <property type="molecule type" value="Genomic_DNA"/>
</dbReference>
<keyword evidence="6" id="KW-1185">Reference proteome</keyword>
<dbReference type="PANTHER" id="PTHR12542">
    <property type="entry name" value="EXOCYST COMPLEX PROTEIN EXO70"/>
    <property type="match status" value="1"/>
</dbReference>